<evidence type="ECO:0000313" key="1">
    <source>
        <dbReference type="EMBL" id="KAI3704399.1"/>
    </source>
</evidence>
<organism evidence="1 2">
    <name type="scientific">Smallanthus sonchifolius</name>
    <dbReference type="NCBI Taxonomy" id="185202"/>
    <lineage>
        <taxon>Eukaryota</taxon>
        <taxon>Viridiplantae</taxon>
        <taxon>Streptophyta</taxon>
        <taxon>Embryophyta</taxon>
        <taxon>Tracheophyta</taxon>
        <taxon>Spermatophyta</taxon>
        <taxon>Magnoliopsida</taxon>
        <taxon>eudicotyledons</taxon>
        <taxon>Gunneridae</taxon>
        <taxon>Pentapetalae</taxon>
        <taxon>asterids</taxon>
        <taxon>campanulids</taxon>
        <taxon>Asterales</taxon>
        <taxon>Asteraceae</taxon>
        <taxon>Asteroideae</taxon>
        <taxon>Heliantheae alliance</taxon>
        <taxon>Millerieae</taxon>
        <taxon>Smallanthus</taxon>
    </lineage>
</organism>
<name>A0ACB9A2G7_9ASTR</name>
<proteinExistence type="predicted"/>
<reference evidence="2" key="1">
    <citation type="journal article" date="2022" name="Mol. Ecol. Resour.">
        <title>The genomes of chicory, endive, great burdock and yacon provide insights into Asteraceae palaeo-polyploidization history and plant inulin production.</title>
        <authorList>
            <person name="Fan W."/>
            <person name="Wang S."/>
            <person name="Wang H."/>
            <person name="Wang A."/>
            <person name="Jiang F."/>
            <person name="Liu H."/>
            <person name="Zhao H."/>
            <person name="Xu D."/>
            <person name="Zhang Y."/>
        </authorList>
    </citation>
    <scope>NUCLEOTIDE SEQUENCE [LARGE SCALE GENOMIC DNA]</scope>
    <source>
        <strain evidence="2">cv. Yunnan</strain>
    </source>
</reference>
<dbReference type="EMBL" id="CM042042">
    <property type="protein sequence ID" value="KAI3704399.1"/>
    <property type="molecule type" value="Genomic_DNA"/>
</dbReference>
<reference evidence="1 2" key="2">
    <citation type="journal article" date="2022" name="Mol. Ecol. Resour.">
        <title>The genomes of chicory, endive, great burdock and yacon provide insights into Asteraceae paleo-polyploidization history and plant inulin production.</title>
        <authorList>
            <person name="Fan W."/>
            <person name="Wang S."/>
            <person name="Wang H."/>
            <person name="Wang A."/>
            <person name="Jiang F."/>
            <person name="Liu H."/>
            <person name="Zhao H."/>
            <person name="Xu D."/>
            <person name="Zhang Y."/>
        </authorList>
    </citation>
    <scope>NUCLEOTIDE SEQUENCE [LARGE SCALE GENOMIC DNA]</scope>
    <source>
        <strain evidence="2">cv. Yunnan</strain>
        <tissue evidence="1">Leaves</tissue>
    </source>
</reference>
<gene>
    <name evidence="1" type="ORF">L1987_74618</name>
</gene>
<dbReference type="Proteomes" id="UP001056120">
    <property type="component" value="Linkage Group LG25"/>
</dbReference>
<sequence length="71" mass="8137">MCVREAVNNWRFGYSGRYCITTNITDETATASATFFNQVVLSLLGYKCKEVVKQGYGNQHEIPRPFLEAIW</sequence>
<comment type="caution">
    <text evidence="1">The sequence shown here is derived from an EMBL/GenBank/DDBJ whole genome shotgun (WGS) entry which is preliminary data.</text>
</comment>
<keyword evidence="2" id="KW-1185">Reference proteome</keyword>
<evidence type="ECO:0000313" key="2">
    <source>
        <dbReference type="Proteomes" id="UP001056120"/>
    </source>
</evidence>
<accession>A0ACB9A2G7</accession>
<protein>
    <submittedName>
        <fullName evidence="1">Uncharacterized protein</fullName>
    </submittedName>
</protein>